<gene>
    <name evidence="19" type="ORF">PCOR1329_LOCUS61510</name>
</gene>
<keyword evidence="8" id="KW-0443">Lipid metabolism</keyword>
<dbReference type="Pfam" id="PF13091">
    <property type="entry name" value="PLDc_2"/>
    <property type="match status" value="1"/>
</dbReference>
<feature type="transmembrane region" description="Helical" evidence="16">
    <location>
        <begin position="3860"/>
        <end position="3882"/>
    </location>
</feature>
<feature type="region of interest" description="Disordered" evidence="15">
    <location>
        <begin position="3899"/>
        <end position="3939"/>
    </location>
</feature>
<evidence type="ECO:0000256" key="9">
    <source>
        <dbReference type="ARBA" id="ARBA00023136"/>
    </source>
</evidence>
<dbReference type="Gene3D" id="3.30.420.10">
    <property type="entry name" value="Ribonuclease H-like superfamily/Ribonuclease H"/>
    <property type="match status" value="1"/>
</dbReference>
<feature type="compositionally biased region" description="Basic residues" evidence="15">
    <location>
        <begin position="4568"/>
        <end position="4580"/>
    </location>
</feature>
<accession>A0ABN9VVD7</accession>
<evidence type="ECO:0000259" key="18">
    <source>
        <dbReference type="PROSITE" id="PS50966"/>
    </source>
</evidence>
<dbReference type="Proteomes" id="UP001189429">
    <property type="component" value="Unassembled WGS sequence"/>
</dbReference>
<feature type="region of interest" description="Disordered" evidence="15">
    <location>
        <begin position="559"/>
        <end position="596"/>
    </location>
</feature>
<evidence type="ECO:0000313" key="20">
    <source>
        <dbReference type="Proteomes" id="UP001189429"/>
    </source>
</evidence>
<dbReference type="Gene3D" id="4.10.1000.10">
    <property type="entry name" value="Zinc finger, CCCH-type"/>
    <property type="match status" value="1"/>
</dbReference>
<feature type="compositionally biased region" description="Basic residues" evidence="15">
    <location>
        <begin position="4600"/>
        <end position="4609"/>
    </location>
</feature>
<feature type="compositionally biased region" description="Low complexity" evidence="15">
    <location>
        <begin position="4553"/>
        <end position="4563"/>
    </location>
</feature>
<feature type="region of interest" description="Disordered" evidence="15">
    <location>
        <begin position="3264"/>
        <end position="3293"/>
    </location>
</feature>
<organism evidence="19 20">
    <name type="scientific">Prorocentrum cordatum</name>
    <dbReference type="NCBI Taxonomy" id="2364126"/>
    <lineage>
        <taxon>Eukaryota</taxon>
        <taxon>Sar</taxon>
        <taxon>Alveolata</taxon>
        <taxon>Dinophyceae</taxon>
        <taxon>Prorocentrales</taxon>
        <taxon>Prorocentraceae</taxon>
        <taxon>Prorocentrum</taxon>
    </lineage>
</organism>
<feature type="region of interest" description="Disordered" evidence="15">
    <location>
        <begin position="709"/>
        <end position="738"/>
    </location>
</feature>
<dbReference type="SUPFAM" id="SSF69593">
    <property type="entry name" value="Glycerol-3-phosphate (1)-acyltransferase"/>
    <property type="match status" value="1"/>
</dbReference>
<comment type="caution">
    <text evidence="19">The sequence shown here is derived from an EMBL/GenBank/DDBJ whole genome shotgun (WGS) entry which is preliminary data.</text>
</comment>
<keyword evidence="7 16" id="KW-1133">Transmembrane helix</keyword>
<dbReference type="SMART" id="SM00356">
    <property type="entry name" value="ZnF_C3H1"/>
    <property type="match status" value="2"/>
</dbReference>
<dbReference type="InterPro" id="IPR012337">
    <property type="entry name" value="RNaseH-like_sf"/>
</dbReference>
<dbReference type="Gene3D" id="1.10.238.10">
    <property type="entry name" value="EF-hand"/>
    <property type="match status" value="1"/>
</dbReference>
<dbReference type="SUPFAM" id="SSF56672">
    <property type="entry name" value="DNA/RNA polymerases"/>
    <property type="match status" value="2"/>
</dbReference>
<feature type="domain" description="SWIM-type" evidence="18">
    <location>
        <begin position="3394"/>
        <end position="3436"/>
    </location>
</feature>
<dbReference type="InterPro" id="IPR043502">
    <property type="entry name" value="DNA/RNA_pol_sf"/>
</dbReference>
<proteinExistence type="inferred from homology"/>
<evidence type="ECO:0000256" key="10">
    <source>
        <dbReference type="ARBA" id="ARBA00023209"/>
    </source>
</evidence>
<evidence type="ECO:0000256" key="4">
    <source>
        <dbReference type="ARBA" id="ARBA00022516"/>
    </source>
</evidence>
<comment type="subcellular location">
    <subcellularLocation>
        <location evidence="1">Membrane</location>
    </subcellularLocation>
</comment>
<keyword evidence="13" id="KW-0862">Zinc</keyword>
<feature type="compositionally biased region" description="Pro residues" evidence="15">
    <location>
        <begin position="283"/>
        <end position="294"/>
    </location>
</feature>
<evidence type="ECO:0000256" key="12">
    <source>
        <dbReference type="ARBA" id="ARBA00023315"/>
    </source>
</evidence>
<keyword evidence="14" id="KW-0175">Coiled coil</keyword>
<comment type="similarity">
    <text evidence="3">Belongs to the 1-acyl-sn-glycerol-3-phosphate acyltransferase family.</text>
</comment>
<keyword evidence="12" id="KW-0012">Acyltransferase</keyword>
<evidence type="ECO:0000256" key="3">
    <source>
        <dbReference type="ARBA" id="ARBA00008655"/>
    </source>
</evidence>
<dbReference type="InterPro" id="IPR007527">
    <property type="entry name" value="Znf_SWIM"/>
</dbReference>
<keyword evidence="11" id="KW-1208">Phospholipid metabolism</keyword>
<keyword evidence="4" id="KW-0444">Lipid biosynthesis</keyword>
<evidence type="ECO:0000259" key="17">
    <source>
        <dbReference type="PROSITE" id="PS50103"/>
    </source>
</evidence>
<dbReference type="Pfam" id="PF01553">
    <property type="entry name" value="Acyltransferase"/>
    <property type="match status" value="1"/>
</dbReference>
<dbReference type="InterPro" id="IPR025202">
    <property type="entry name" value="PLD-like_dom"/>
</dbReference>
<feature type="coiled-coil region" evidence="14">
    <location>
        <begin position="3474"/>
        <end position="3508"/>
    </location>
</feature>
<evidence type="ECO:0000256" key="6">
    <source>
        <dbReference type="ARBA" id="ARBA00022692"/>
    </source>
</evidence>
<dbReference type="SUPFAM" id="SSF56024">
    <property type="entry name" value="Phospholipase D/nuclease"/>
    <property type="match status" value="1"/>
</dbReference>
<evidence type="ECO:0000256" key="5">
    <source>
        <dbReference type="ARBA" id="ARBA00022679"/>
    </source>
</evidence>
<name>A0ABN9VVD7_9DINO</name>
<evidence type="ECO:0000256" key="16">
    <source>
        <dbReference type="SAM" id="Phobius"/>
    </source>
</evidence>
<feature type="domain" description="C3H1-type" evidence="17">
    <location>
        <begin position="600"/>
        <end position="628"/>
    </location>
</feature>
<feature type="region of interest" description="Disordered" evidence="15">
    <location>
        <begin position="632"/>
        <end position="661"/>
    </location>
</feature>
<feature type="region of interest" description="Disordered" evidence="15">
    <location>
        <begin position="274"/>
        <end position="331"/>
    </location>
</feature>
<protein>
    <submittedName>
        <fullName evidence="19">Uncharacterized protein</fullName>
    </submittedName>
</protein>
<dbReference type="SUPFAM" id="SSF53098">
    <property type="entry name" value="Ribonuclease H-like"/>
    <property type="match status" value="1"/>
</dbReference>
<feature type="non-terminal residue" evidence="19">
    <location>
        <position position="4609"/>
    </location>
</feature>
<evidence type="ECO:0000256" key="11">
    <source>
        <dbReference type="ARBA" id="ARBA00023264"/>
    </source>
</evidence>
<dbReference type="Gene3D" id="3.10.10.10">
    <property type="entry name" value="HIV Type 1 Reverse Transcriptase, subunit A, domain 1"/>
    <property type="match status" value="1"/>
</dbReference>
<keyword evidence="6 16" id="KW-0812">Transmembrane</keyword>
<dbReference type="PROSITE" id="PS50966">
    <property type="entry name" value="ZF_SWIM"/>
    <property type="match status" value="1"/>
</dbReference>
<feature type="region of interest" description="Disordered" evidence="15">
    <location>
        <begin position="4540"/>
        <end position="4609"/>
    </location>
</feature>
<keyword evidence="13" id="KW-0479">Metal-binding</keyword>
<dbReference type="PANTHER" id="PTHR23063:SF52">
    <property type="entry name" value="LYSOPHOSPHATIDYLCHOLINE ACYLTRANSFERASE"/>
    <property type="match status" value="1"/>
</dbReference>
<dbReference type="InterPro" id="IPR041588">
    <property type="entry name" value="Integrase_H2C2"/>
</dbReference>
<evidence type="ECO:0000256" key="2">
    <source>
        <dbReference type="ARBA" id="ARBA00005074"/>
    </source>
</evidence>
<dbReference type="InterPro" id="IPR000571">
    <property type="entry name" value="Znf_CCCH"/>
</dbReference>
<feature type="compositionally biased region" description="Low complexity" evidence="15">
    <location>
        <begin position="3278"/>
        <end position="3293"/>
    </location>
</feature>
<dbReference type="CDD" id="cd00138">
    <property type="entry name" value="PLDc_SF"/>
    <property type="match status" value="1"/>
</dbReference>
<keyword evidence="20" id="KW-1185">Reference proteome</keyword>
<feature type="compositionally biased region" description="Low complexity" evidence="15">
    <location>
        <begin position="725"/>
        <end position="738"/>
    </location>
</feature>
<evidence type="ECO:0000256" key="15">
    <source>
        <dbReference type="SAM" id="MobiDB-lite"/>
    </source>
</evidence>
<evidence type="ECO:0000256" key="7">
    <source>
        <dbReference type="ARBA" id="ARBA00022989"/>
    </source>
</evidence>
<dbReference type="EMBL" id="CAUYUJ010017739">
    <property type="protein sequence ID" value="CAK0877454.1"/>
    <property type="molecule type" value="Genomic_DNA"/>
</dbReference>
<dbReference type="SMART" id="SM00563">
    <property type="entry name" value="PlsC"/>
    <property type="match status" value="1"/>
</dbReference>
<evidence type="ECO:0000313" key="19">
    <source>
        <dbReference type="EMBL" id="CAK0877454.1"/>
    </source>
</evidence>
<feature type="compositionally biased region" description="Low complexity" evidence="15">
    <location>
        <begin position="20"/>
        <end position="35"/>
    </location>
</feature>
<evidence type="ECO:0000256" key="13">
    <source>
        <dbReference type="PROSITE-ProRule" id="PRU00723"/>
    </source>
</evidence>
<dbReference type="InterPro" id="IPR011992">
    <property type="entry name" value="EF-hand-dom_pair"/>
</dbReference>
<dbReference type="PROSITE" id="PS50103">
    <property type="entry name" value="ZF_C3H1"/>
    <property type="match status" value="1"/>
</dbReference>
<feature type="compositionally biased region" description="Low complexity" evidence="15">
    <location>
        <begin position="4581"/>
        <end position="4599"/>
    </location>
</feature>
<dbReference type="PANTHER" id="PTHR23063">
    <property type="entry name" value="PHOSPHOLIPID ACYLTRANSFERASE"/>
    <property type="match status" value="1"/>
</dbReference>
<keyword evidence="10" id="KW-0594">Phospholipid biosynthesis</keyword>
<dbReference type="InterPro" id="IPR002123">
    <property type="entry name" value="Plipid/glycerol_acylTrfase"/>
</dbReference>
<dbReference type="InterPro" id="IPR045252">
    <property type="entry name" value="LPCAT1-like"/>
</dbReference>
<keyword evidence="13" id="KW-0863">Zinc-finger</keyword>
<dbReference type="Gene3D" id="3.30.870.10">
    <property type="entry name" value="Endonuclease Chain A"/>
    <property type="match status" value="1"/>
</dbReference>
<dbReference type="Pfam" id="PF14418">
    <property type="entry name" value="OHA"/>
    <property type="match status" value="1"/>
</dbReference>
<evidence type="ECO:0000256" key="8">
    <source>
        <dbReference type="ARBA" id="ARBA00023098"/>
    </source>
</evidence>
<feature type="compositionally biased region" description="Low complexity" evidence="15">
    <location>
        <begin position="298"/>
        <end position="315"/>
    </location>
</feature>
<feature type="region of interest" description="Disordered" evidence="15">
    <location>
        <begin position="1"/>
        <end position="35"/>
    </location>
</feature>
<sequence>MASPQRAPRAELGDAEAGDAEAGAEAGAPSAQAAAAPAAAAGAGVAVAGFEGSLLEAIADGAVSQPPLLAFGAWVQWRAGPGRRLRTAPAIAASESALWRSTMEALHGQDWQARLRQQGPAAARSPATPAAAQPPAADDVLRLLDSPARASDAGPDATGALSDGSWGPLTDDEVLERLLKDVEPHESMRDFERRLLRARAVLTLRRQAVPEGAVEFGMRKARFLVEARAHGEGVAAALEAKLHAVLDVETDDADEDVRALMDLLAVARGGGSARDAVAGGAPARPPQDRAPPAGPAGVGAAPAAPAFPAFGEDLPPGLPPRGGPTEAGPAEPSLAAALQGLAGALGRRADKKSSTIQVKPHYSLPTLGDGDFDVDSFVEEFEEMVGLANDGAGMSATEMVRVLGTCLKGSRQRAYKVELKQARRSGRLAADPDEVYQSLKERLMEFKEGLLEKQQRLNAEWRTLSRGKMSALEFQATFENIVAEMELAGMSKSDRDLLLGYLALIPPAHRAEVLKDRRVYQRSGAQPEVRGVETWREAHRVLLKLEEAESSAKALVAAVGSDFAPSPGGGGGRRRRGGGGGDQEPPEVGAVGGSGGASAEGAVKVCYQMRDSGTCARGDACRFSHDRAAIAEARRTKKDATGPKGKGADGKKGKGSDDGGKGGLKSQLCLQFLRGAYSKSEKDCKFSHSGKAAQKVIAAVYAGAAAAKAPPPSLGSAGSPGSGQGAAPAAEEAARPAASGAAPKVQAAAGGKLEWVRPCGGVFGPSYDLPQVSVVRGSPSPERALKDLGQIPASAWTQVQEPDDGYHYLCHTHVYGLSIRTPLDGGAVFSLTWEATIVSIINSAIAEGKSPEDPDWPIAGLMLWGRDSKASSVADKGDLKIRGMVDLRLAFEGLDGTRVVRVFRLRLLRGGWDRPFLIILGAPALDAPPLGIGHRPTLQGHYLPGLGITVKRAEADAVQAKLLTIAAVFSECDADWRRGEDRRAASAVGSLVWSGAACPSYPICMVGGQCPAEFGGGDTGVIVLDDSESAVPIYLSGEEGVRLELGDCALVPARASGFAAGIVGDVVANGAAAVWAAPGPWLGREQLVLVGNWDQPGVSIEVGDIVGAVIQTDGEPAGDDPSVAHVWQDWDEFRDIVELEVPTDEYYAERLVYWQRKYPKAATTLLEHLLAVEGLLDVCIAAGYSMGAEKSLDRLAQPSIEALGEIVGREGSEACERHLELIKNWSVLEDVAALRRFLGTFNWIRGHFPKEVQKPLGILTQQLKKDAEWPMTPEKVAAQRAIQQLACEAIRLAVIDMVGAISRDRPLEQVADFCPYGWGGSVYQLAADRRTLNVLAMYGGCLSLAQSNWHPRRGELYAQRETRREARKDFGRLPALCWTDHAAAVKDGTGEAETDSTVIRWVGEIESDGSRLMNLSGRSAALGDGPSRENEAHGKILREQAHSLTNITIEDIIGDDYRPGEGVPWGLDETPDAAALQLVAVAGAEREKGDSIALHLPDYGCERRRSAEQARAARQLQLAAPGLRLRMIPRDPPLADGAGGLYYIAPPRFPGDASSKARKQLRNDVLTAVAAVLRESAARWPKVVIGTGHGGLVAAAAAHPRVVEAALALRYAREAFPEFGAAAHGDERPAPLYLVEGAGAHRRFGQDLGEALGVKVAATLGEVLMQEVVSAPPRLLEFSGGRCACGRSSLVLARRGQCIRADRELEEEARLAEAPEDAFGEPDAVDVAASAARMRAVRPQPAVAVGPGPCIAVSAELARDLLEFGGGRADFTCNCIRVRRAPAAGVVALEAARGYSYRLSCFVVPQGPEPGVEVALAQPCVEFGLELVTEIDVELLQAGLPTGAELVQLFACAWLLWEGGARLPALGATHVHRHCRGSAVSNGAIIKVSSYSSAYSEVFAGALGLSWYRALRDRFGGRASGAFVEFADSDFARGEREAFEVPDVLGAITSMRAPASEQACSVGRVACAPERGTAAFDAEVSDGRKLEDADIAIREEYAAKVRGCEPEAGSEPFELSKSLRAHIIGDQWKDEELGPICMQLRAESGAGDSPEAQRLGEDFALEQFVTVGPGEQRWLLVLPASGGPGSGISWRRFIFLHVHAGPSGGHKTAVATRECARRLVVWPGLAADIEKWCASCWACLRFRKQTTKVQVRRAFFRCATRAKTWPMLVSSDRGKEFCNALMEELWALLNFAGRFGTSWRPCEQADAERSHIECAREIGIFLHDVFKCAPGQWAELLPIVEFALWNSPVKSALSPRDLCMGWSLASPLERELLPLEPAVREAVSDVAAAQFEQFRRLREVYLQHRARAGRRRAELANRTRSSRRPEVGDMVLFKDPKLSKAVAGHAPGRRPLRGPFEVLSTKGNVATLRDPETRQVLKDIHGDFLVGVPGLVDDTERIVKLEEDDVRGRASAGQLLAARLAPGGGEAAEALAPRVKARMREVKVGRLVAYQGEEAKRCRVGKVLSLAEDLSSVTVHVYQAAVDGRLQVVWTAAYDRQEGADFQRQRVETLEAKRVLGVVELNKGVLNHAAASRLARAGWRLDERTVRHGALAAAAVVPAAPRLSDLPSSRVIALVAACRPLEELDLKIGEVQAWAHGVPLFVEIFDGVGRLSQAVQSLGAADAVCSVVAGIDLKRRTYGQYWDLSRAKDRARLRYLLFEVLRPAGAHWALPCAKWSSLGGHQPDANAHALASFTMDGLEHLDGAGCLASFEGPRAHALVASVESPDEEPLAMQKPYVIVGNFPLDLLDVQCRRGALRPLGRGLEGVEVASAEQDGDAGSSMIGAARALEGPRMPCEPGRAAAPAAGATRSVDKLSDAEMAERKARREPAAAAAKKKWAELAKKGDWDQVRMPGKCFRFAEVKVSPRRSAEYKAKVLEAVGLVGECAGYKHLGSQELEALKEMISLKAEAFWVKGTARTVMRGFKHDVVTTGLPARGPPIRLKGPEASIVREELEAGVEQGLYSRGTSPWGSWAFPTKEHASGRRRRTVVDYRMVNRRMVMFVYYIRRCRDVKGELVGCAFISGMDGARGFNLLVNTEHAKEVLAVLADCGCYLPEVLQLGPATGPFDFQFCTDELFTGTGRGRYGSVWKNYIDDFWVRTGQWLNGRAYTDREYEEMLAASQSYDHAKGVLVGLCVAQSATGAAAMEGGGVALANGLRMLVVAAAVRTASLVDEGLRAGVQLTQDIFEAAGDLVQSVSWNLSGLIHEVCEGAVLVARVLVVVQCCYALYCLRSWVACRSQRAALERAATAGEAAQRGLTSSARACEAGDGPAFGREPMSRAAAAGRSPSGAIPSADGAASPVVALWREAEFETPLLGAAARPRAEVLQIQRSAAVALRDLEHSDRQRAARARDLAACGAVVSAKLVEAARSSAVKDAGDLCEFEVEVAGSRGVRYDVRLRAGRLAAALLPASCTCADFVGGVGSPCKHIGAAWCCAVDGNFSELVELALAAGRKEGATAGPQRRAALAPSDSLGLAGAVRELRDSEAEVVRLREEVQQLKAQLGATSRRGAVTEFLSASETLAAWARACGEAESYVYVACFTFDQPGVVNYLEAARARGLTVRLVFSGRDEALTNNQGPRLQRLRACGCEVRAHKGSRLRAKVMMTEREIVLGSCNFTTASLSNVERGASLQELSEETVLEQKEWFEQLFEAAAPFKDGIGEVVPPSPARRGRREALEAGWARGLAAAAPRLEALEAIWARGLAAVAPRASSAGAARARPSSRGAEMAGAWHFATPSTPGSAGSYERLHGAEFGDFEEFIDFNFVELHVAVDVPGRLCRGVVVVITTVFVLLRSYNPTQEKRYHEGQDVLGRKDRGPFELSACRADSNHSAPSCDNPFENTTWHLTLYERLKLAIMSATVLPLRVLGLVSATLSIWLLLAVLVKLRLFVQLRCRAIPPASDPAVSRGGGPPHAGRCEARRSTAARPKASPAAVPEQHPSVTGTRATGVGAIVSNHISFLDGMVWVAVAAPRIFAEQSNFKGGFLLLVARALNIVTFDRGGAESRKAARATMAQAASEAVAGRAPPILVFPEGTTHNSKVMITFKDGAFAPGLPVQPALMRYKFRHCDPCWVSSGPGLPMLVFKLMCQVANSLEVEFLPVHRPSQEERDSSLAFARGVQLQMATAMGVPTTEHSLEDLQLQMAAIKASLPCEVGVIGYSAIRDAFGVDAAQIKDQMLVFKNMQGGAAGRVSCDEFVESFERAFHRPSGGQTRMLQEFFERLTDGQPTLDFRKFLIGLALVPDPQKESQQEGSPARGVSPTQLPSFEEVLARYRSQAYIRLVFAAFAASEDHVVKWREFEDQWLWLYPHRQDESGNSVRATFEEIGGEGDTLSFESFCAYCERHPVFERQLRQAFFGRVSSEFSPHWLFVATGLSPSRRGWLPRVPDAEVLAAVVTLYEDELRPYGRIIRKRLAEHAEQSAPQAPSGGQEEVVGAERLRALCEGCPRLRVEPEDGGEFAVLLVDRPAGFVDIYSRSDPYPEEMWKEAAEHFASLGEADQFPGGRYASARALAARRPPFLRGRSLGQVCHIMQLAITRRQLLGSPKPCRTASPPPCGRAAAPSSSGPAPGGPRRRAAGLRRRALPRSCAWRAGSRRSGTSARSSRARSRRAST</sequence>
<evidence type="ECO:0000256" key="14">
    <source>
        <dbReference type="SAM" id="Coils"/>
    </source>
</evidence>
<evidence type="ECO:0000256" key="1">
    <source>
        <dbReference type="ARBA" id="ARBA00004370"/>
    </source>
</evidence>
<dbReference type="CDD" id="cd07991">
    <property type="entry name" value="LPLAT_LPCAT1-like"/>
    <property type="match status" value="1"/>
</dbReference>
<feature type="region of interest" description="Disordered" evidence="15">
    <location>
        <begin position="115"/>
        <end position="135"/>
    </location>
</feature>
<dbReference type="Gene3D" id="1.10.340.70">
    <property type="match status" value="1"/>
</dbReference>
<reference evidence="19" key="1">
    <citation type="submission" date="2023-10" db="EMBL/GenBank/DDBJ databases">
        <authorList>
            <person name="Chen Y."/>
            <person name="Shah S."/>
            <person name="Dougan E. K."/>
            <person name="Thang M."/>
            <person name="Chan C."/>
        </authorList>
    </citation>
    <scope>NUCLEOTIDE SEQUENCE [LARGE SCALE GENOMIC DNA]</scope>
</reference>
<dbReference type="InterPro" id="IPR025677">
    <property type="entry name" value="OST-HTH-assoc_dom"/>
</dbReference>
<feature type="zinc finger region" description="C3H1-type" evidence="13">
    <location>
        <begin position="600"/>
        <end position="628"/>
    </location>
</feature>
<keyword evidence="9 16" id="KW-0472">Membrane</keyword>
<dbReference type="Pfam" id="PF17921">
    <property type="entry name" value="Integrase_H2C2"/>
    <property type="match status" value="1"/>
</dbReference>
<keyword evidence="5" id="KW-0808">Transferase</keyword>
<feature type="transmembrane region" description="Helical" evidence="16">
    <location>
        <begin position="3772"/>
        <end position="3791"/>
    </location>
</feature>
<feature type="compositionally biased region" description="Basic and acidic residues" evidence="15">
    <location>
        <begin position="632"/>
        <end position="660"/>
    </location>
</feature>
<dbReference type="SUPFAM" id="SSF47473">
    <property type="entry name" value="EF-hand"/>
    <property type="match status" value="1"/>
</dbReference>
<feature type="compositionally biased region" description="Low complexity" evidence="15">
    <location>
        <begin position="120"/>
        <end position="135"/>
    </location>
</feature>
<dbReference type="InterPro" id="IPR036397">
    <property type="entry name" value="RNaseH_sf"/>
</dbReference>
<comment type="pathway">
    <text evidence="2">Lipid metabolism; phospholipid metabolism.</text>
</comment>